<dbReference type="Proteomes" id="UP000092583">
    <property type="component" value="Unassembled WGS sequence"/>
</dbReference>
<sequence>MNLSQEDEQSIRDDLTFLRSGWRTNLKPKSPFEQYKSAQEEIQRHFIKYLTRCSTLIADQHLEKRNIQTRVQRLNDIDQDLKRYLAINHDITDSDTDTYEETLKIACSSISKPSMWMIMGNSPLGYSRAITEYTKEVKLLPEFGTKWDMTILPSTNADLNKKACDELGRYREKARSYIELKMLRMDFATTHDEMEDSMKPDHDFFDCDSNPQLKDERMESYVQNQYDTIKERETDLQDIVQHVKRRCKKSEDNDLFEVHAMSGIEYSKYDPDSARKLGYLNYHELPRVLRDEFEQVSDELEHRRKNPKYQQSLSDFQKSEIKRFLEEESERLDPSAWKGGSPA</sequence>
<reference evidence="2" key="2">
    <citation type="submission" date="2013-12" db="EMBL/GenBank/DDBJ databases">
        <title>Evolution of pathogenesis and genome organization in the Tremellales.</title>
        <authorList>
            <person name="Cuomo C."/>
            <person name="Litvintseva A."/>
            <person name="Heitman J."/>
            <person name="Chen Y."/>
            <person name="Sun S."/>
            <person name="Springer D."/>
            <person name="Dromer F."/>
            <person name="Young S."/>
            <person name="Zeng Q."/>
            <person name="Chapman S."/>
            <person name="Gujja S."/>
            <person name="Saif S."/>
            <person name="Birren B."/>
        </authorList>
    </citation>
    <scope>NUCLEOTIDE SEQUENCE [LARGE SCALE GENOMIC DNA]</scope>
    <source>
        <strain evidence="2">CBS 10435</strain>
    </source>
</reference>
<evidence type="ECO:0000313" key="1">
    <source>
        <dbReference type="EMBL" id="OCF59313.1"/>
    </source>
</evidence>
<accession>A0A1B9IUY4</accession>
<name>A0A1B9IUY4_9TREE</name>
<reference evidence="1 2" key="1">
    <citation type="submission" date="2013-07" db="EMBL/GenBank/DDBJ databases">
        <title>The Genome Sequence of Kwoniella mangroviensis CBS10435.</title>
        <authorList>
            <consortium name="The Broad Institute Genome Sequencing Platform"/>
            <person name="Cuomo C."/>
            <person name="Litvintseva A."/>
            <person name="Chen Y."/>
            <person name="Heitman J."/>
            <person name="Sun S."/>
            <person name="Springer D."/>
            <person name="Dromer F."/>
            <person name="Young S.K."/>
            <person name="Zeng Q."/>
            <person name="Gargeya S."/>
            <person name="Fitzgerald M."/>
            <person name="Abouelleil A."/>
            <person name="Alvarado L."/>
            <person name="Berlin A.M."/>
            <person name="Chapman S.B."/>
            <person name="Dewar J."/>
            <person name="Goldberg J."/>
            <person name="Griggs A."/>
            <person name="Gujja S."/>
            <person name="Hansen M."/>
            <person name="Howarth C."/>
            <person name="Imamovic A."/>
            <person name="Larimer J."/>
            <person name="McCowan C."/>
            <person name="Murphy C."/>
            <person name="Pearson M."/>
            <person name="Priest M."/>
            <person name="Roberts A."/>
            <person name="Saif S."/>
            <person name="Shea T."/>
            <person name="Sykes S."/>
            <person name="Wortman J."/>
            <person name="Nusbaum C."/>
            <person name="Birren B."/>
        </authorList>
    </citation>
    <scope>NUCLEOTIDE SEQUENCE [LARGE SCALE GENOMIC DNA]</scope>
    <source>
        <strain evidence="1 2">CBS 10435</strain>
    </source>
</reference>
<dbReference type="EMBL" id="KI669461">
    <property type="protein sequence ID" value="OCF59313.1"/>
    <property type="molecule type" value="Genomic_DNA"/>
</dbReference>
<proteinExistence type="predicted"/>
<organism evidence="1 2">
    <name type="scientific">Kwoniella mangroviensis CBS 10435</name>
    <dbReference type="NCBI Taxonomy" id="1331196"/>
    <lineage>
        <taxon>Eukaryota</taxon>
        <taxon>Fungi</taxon>
        <taxon>Dikarya</taxon>
        <taxon>Basidiomycota</taxon>
        <taxon>Agaricomycotina</taxon>
        <taxon>Tremellomycetes</taxon>
        <taxon>Tremellales</taxon>
        <taxon>Cryptococcaceae</taxon>
        <taxon>Kwoniella</taxon>
    </lineage>
</organism>
<keyword evidence="2" id="KW-1185">Reference proteome</keyword>
<evidence type="ECO:0000313" key="2">
    <source>
        <dbReference type="Proteomes" id="UP000092583"/>
    </source>
</evidence>
<gene>
    <name evidence="1" type="ORF">L486_03816</name>
</gene>
<dbReference type="AlphaFoldDB" id="A0A1B9IUY4"/>
<protein>
    <submittedName>
        <fullName evidence="1">Uncharacterized protein</fullName>
    </submittedName>
</protein>
<dbReference type="OrthoDB" id="10514302at2759"/>